<feature type="region of interest" description="Disordered" evidence="1">
    <location>
        <begin position="1"/>
        <end position="32"/>
    </location>
</feature>
<dbReference type="OrthoDB" id="7530149at2"/>
<gene>
    <name evidence="2" type="ORF">LK12_20385</name>
</gene>
<evidence type="ECO:0000256" key="1">
    <source>
        <dbReference type="SAM" id="MobiDB-lite"/>
    </source>
</evidence>
<dbReference type="AlphaFoldDB" id="A0A0B1ZJG2"/>
<organism evidence="2 3">
    <name type="scientific">Novosphingobium malaysiense</name>
    <dbReference type="NCBI Taxonomy" id="1348853"/>
    <lineage>
        <taxon>Bacteria</taxon>
        <taxon>Pseudomonadati</taxon>
        <taxon>Pseudomonadota</taxon>
        <taxon>Alphaproteobacteria</taxon>
        <taxon>Sphingomonadales</taxon>
        <taxon>Sphingomonadaceae</taxon>
        <taxon>Novosphingobium</taxon>
    </lineage>
</organism>
<name>A0A0B1ZJG2_9SPHN</name>
<sequence length="339" mass="36920">MDIETLPPPPRETANPAPRRPANSVRRTTSIDVSWPDGIEGQRLFIGAARDAVTPAGGGTPRTVAEGSYRARLKEDKTITAIEADPAPEGLSQLVGARAGGHLRMLLREVMPDLIAQAHPLYLVLDDLSGAALVSAFAWSQWYPDWAEKLRQRIGEEEHDKMMSQRVNVCWGLQEGHSGVQPGGPPRNVADADAGDVRNPEDPHGWHSLSDHEGPGFRRARRIDVTRDEAAGVLRIDSAFQDSAAKPDGGRIAIHEYLVRATADLETLELLTLEPEARILPFSECPGAMANTQRLVGRKLPDIRDEVLAQLRGPEGCTHLNDALRALADVPELVAELQS</sequence>
<feature type="compositionally biased region" description="Low complexity" evidence="1">
    <location>
        <begin position="12"/>
        <end position="22"/>
    </location>
</feature>
<comment type="caution">
    <text evidence="2">The sequence shown here is derived from an EMBL/GenBank/DDBJ whole genome shotgun (WGS) entry which is preliminary data.</text>
</comment>
<protein>
    <recommendedName>
        <fullName evidence="4">DUF2889 domain-containing protein</fullName>
    </recommendedName>
</protein>
<evidence type="ECO:0000313" key="3">
    <source>
        <dbReference type="Proteomes" id="UP000031057"/>
    </source>
</evidence>
<proteinExistence type="predicted"/>
<dbReference type="RefSeq" id="WP_039288359.1">
    <property type="nucleotide sequence ID" value="NZ_JTDI01000007.1"/>
</dbReference>
<feature type="compositionally biased region" description="Basic and acidic residues" evidence="1">
    <location>
        <begin position="195"/>
        <end position="218"/>
    </location>
</feature>
<dbReference type="Pfam" id="PF11136">
    <property type="entry name" value="DUF2889"/>
    <property type="match status" value="1"/>
</dbReference>
<dbReference type="InterPro" id="IPR021312">
    <property type="entry name" value="DUF2889"/>
</dbReference>
<dbReference type="Proteomes" id="UP000031057">
    <property type="component" value="Unassembled WGS sequence"/>
</dbReference>
<evidence type="ECO:0008006" key="4">
    <source>
        <dbReference type="Google" id="ProtNLM"/>
    </source>
</evidence>
<feature type="compositionally biased region" description="Pro residues" evidence="1">
    <location>
        <begin position="1"/>
        <end position="11"/>
    </location>
</feature>
<reference evidence="2 3" key="1">
    <citation type="submission" date="2014-10" db="EMBL/GenBank/DDBJ databases">
        <title>Genome sequence of Novosphingobium malaysiense MUSC 273(T).</title>
        <authorList>
            <person name="Lee L.-H."/>
        </authorList>
    </citation>
    <scope>NUCLEOTIDE SEQUENCE [LARGE SCALE GENOMIC DNA]</scope>
    <source>
        <strain evidence="2 3">MUSC 273</strain>
    </source>
</reference>
<dbReference type="STRING" id="1348853.LK12_20385"/>
<evidence type="ECO:0000313" key="2">
    <source>
        <dbReference type="EMBL" id="KHK89477.1"/>
    </source>
</evidence>
<accession>A0A0B1ZJG2</accession>
<dbReference type="EMBL" id="JTDI01000007">
    <property type="protein sequence ID" value="KHK89477.1"/>
    <property type="molecule type" value="Genomic_DNA"/>
</dbReference>
<keyword evidence="3" id="KW-1185">Reference proteome</keyword>
<feature type="region of interest" description="Disordered" evidence="1">
    <location>
        <begin position="178"/>
        <end position="218"/>
    </location>
</feature>